<comment type="caution">
    <text evidence="4">The sequence shown here is derived from an EMBL/GenBank/DDBJ whole genome shotgun (WGS) entry which is preliminary data.</text>
</comment>
<keyword evidence="1 2" id="KW-0344">Guanine-nucleotide releasing factor</keyword>
<evidence type="ECO:0000259" key="3">
    <source>
        <dbReference type="PROSITE" id="PS50009"/>
    </source>
</evidence>
<evidence type="ECO:0000313" key="4">
    <source>
        <dbReference type="EMBL" id="CAF5080946.1"/>
    </source>
</evidence>
<dbReference type="InterPro" id="IPR023578">
    <property type="entry name" value="Ras_GEF_dom_sf"/>
</dbReference>
<dbReference type="InterPro" id="IPR008937">
    <property type="entry name" value="Ras-like_GEF"/>
</dbReference>
<dbReference type="AlphaFoldDB" id="A0A8S3EMY4"/>
<reference evidence="4" key="1">
    <citation type="submission" date="2021-02" db="EMBL/GenBank/DDBJ databases">
        <authorList>
            <person name="Nowell W R."/>
        </authorList>
    </citation>
    <scope>NUCLEOTIDE SEQUENCE</scope>
</reference>
<dbReference type="EMBL" id="CAJOBH010233561">
    <property type="protein sequence ID" value="CAF5080946.1"/>
    <property type="molecule type" value="Genomic_DNA"/>
</dbReference>
<proteinExistence type="predicted"/>
<dbReference type="GO" id="GO:0005085">
    <property type="term" value="F:guanyl-nucleotide exchange factor activity"/>
    <property type="evidence" value="ECO:0007669"/>
    <property type="project" value="UniProtKB-KW"/>
</dbReference>
<sequence length="147" mass="17349">MESISNFVTNLLRHGELQLGKLLRRKSLERFNKSDIANEQSQQDIVLIKSSISSKRATLLDFRSIEISEQLTLLDSELFLKIQLSEILYMSIEKGEDYSPNLAAFTEHFNNISYWVRTRILEQNSQRQREVYFEKFLKILKVIFKNT</sequence>
<dbReference type="InterPro" id="IPR036964">
    <property type="entry name" value="RASGEF_cat_dom_sf"/>
</dbReference>
<dbReference type="PANTHER" id="PTHR23113">
    <property type="entry name" value="GUANINE NUCLEOTIDE EXCHANGE FACTOR"/>
    <property type="match status" value="1"/>
</dbReference>
<dbReference type="InterPro" id="IPR001895">
    <property type="entry name" value="RASGEF_cat_dom"/>
</dbReference>
<evidence type="ECO:0000313" key="5">
    <source>
        <dbReference type="Proteomes" id="UP000681967"/>
    </source>
</evidence>
<gene>
    <name evidence="4" type="ORF">BYL167_LOCUS61916</name>
</gene>
<dbReference type="GO" id="GO:0005886">
    <property type="term" value="C:plasma membrane"/>
    <property type="evidence" value="ECO:0007669"/>
    <property type="project" value="TreeGrafter"/>
</dbReference>
<dbReference type="Proteomes" id="UP000681967">
    <property type="component" value="Unassembled WGS sequence"/>
</dbReference>
<feature type="domain" description="Ras-GEF" evidence="3">
    <location>
        <begin position="63"/>
        <end position="147"/>
    </location>
</feature>
<dbReference type="PANTHER" id="PTHR23113:SF224">
    <property type="entry name" value="RAP GUANINE NUCLEOTIDE EXCHANGE FACTOR 1"/>
    <property type="match status" value="1"/>
</dbReference>
<evidence type="ECO:0000256" key="1">
    <source>
        <dbReference type="ARBA" id="ARBA00022658"/>
    </source>
</evidence>
<dbReference type="SUPFAM" id="SSF48366">
    <property type="entry name" value="Ras GEF"/>
    <property type="match status" value="1"/>
</dbReference>
<dbReference type="Gene3D" id="1.10.840.10">
    <property type="entry name" value="Ras guanine-nucleotide exchange factors catalytic domain"/>
    <property type="match status" value="1"/>
</dbReference>
<organism evidence="4 5">
    <name type="scientific">Rotaria magnacalcarata</name>
    <dbReference type="NCBI Taxonomy" id="392030"/>
    <lineage>
        <taxon>Eukaryota</taxon>
        <taxon>Metazoa</taxon>
        <taxon>Spiralia</taxon>
        <taxon>Gnathifera</taxon>
        <taxon>Rotifera</taxon>
        <taxon>Eurotatoria</taxon>
        <taxon>Bdelloidea</taxon>
        <taxon>Philodinida</taxon>
        <taxon>Philodinidae</taxon>
        <taxon>Rotaria</taxon>
    </lineage>
</organism>
<dbReference type="Pfam" id="PF00617">
    <property type="entry name" value="RasGEF"/>
    <property type="match status" value="1"/>
</dbReference>
<evidence type="ECO:0000256" key="2">
    <source>
        <dbReference type="PROSITE-ProRule" id="PRU00168"/>
    </source>
</evidence>
<accession>A0A8S3EMY4</accession>
<name>A0A8S3EMY4_9BILA</name>
<protein>
    <recommendedName>
        <fullName evidence="3">Ras-GEF domain-containing protein</fullName>
    </recommendedName>
</protein>
<dbReference type="GO" id="GO:0007265">
    <property type="term" value="P:Ras protein signal transduction"/>
    <property type="evidence" value="ECO:0007669"/>
    <property type="project" value="TreeGrafter"/>
</dbReference>
<dbReference type="PROSITE" id="PS50009">
    <property type="entry name" value="RASGEF_CAT"/>
    <property type="match status" value="1"/>
</dbReference>